<evidence type="ECO:0000313" key="4">
    <source>
        <dbReference type="Proteomes" id="UP000182241"/>
    </source>
</evidence>
<dbReference type="STRING" id="57704.SAMN04489793_2838"/>
<evidence type="ECO:0000256" key="1">
    <source>
        <dbReference type="SAM" id="MobiDB-lite"/>
    </source>
</evidence>
<protein>
    <submittedName>
        <fullName evidence="3">Helicase associated domain-containing protein</fullName>
    </submittedName>
</protein>
<evidence type="ECO:0000259" key="2">
    <source>
        <dbReference type="Pfam" id="PF03457"/>
    </source>
</evidence>
<dbReference type="PANTHER" id="PTHR33418">
    <property type="entry name" value="HELICASE-ASSOCIATED"/>
    <property type="match status" value="1"/>
</dbReference>
<dbReference type="RefSeq" id="WP_074850579.1">
    <property type="nucleotide sequence ID" value="NZ_FNSA01000003.1"/>
</dbReference>
<accession>A0A1H4UAS9</accession>
<sequence length="257" mass="29206">MTDTNDDGAEQRAGQESGYEAGFAELQRFVREQGHSRVPAKYHAASGFRLGLWVRNRRRDYLAGRLPGDTARRLEACPGWTWQPSVQARTEAISAYREHYRRTGSSTIPRALVCPNGFRLGAWAAGRRAAYRRGQLSDRVIGELERLPGWTWGEPQTRRRKEPPASSDTVREEVTLRNGTTVRAAPQVLFATGLRHLDEFVTERRHGAVPREYVCGDRFPLGAWIATVRTAHNRAELPPEQVVQLEERPNWHWDTAP</sequence>
<reference evidence="4" key="1">
    <citation type="submission" date="2016-10" db="EMBL/GenBank/DDBJ databases">
        <authorList>
            <person name="Varghese N."/>
            <person name="Submissions S."/>
        </authorList>
    </citation>
    <scope>NUCLEOTIDE SEQUENCE [LARGE SCALE GENOMIC DNA]</scope>
    <source>
        <strain evidence="4">DSM 44234</strain>
    </source>
</reference>
<feature type="domain" description="Helicase-associated" evidence="2">
    <location>
        <begin position="190"/>
        <end position="247"/>
    </location>
</feature>
<dbReference type="AlphaFoldDB" id="A0A1H4UAS9"/>
<dbReference type="InterPro" id="IPR005114">
    <property type="entry name" value="Helicase_assoc"/>
</dbReference>
<dbReference type="Proteomes" id="UP000182241">
    <property type="component" value="Unassembled WGS sequence"/>
</dbReference>
<gene>
    <name evidence="3" type="ORF">SAMN04489793_2838</name>
</gene>
<name>A0A1H4UAS9_TSUTY</name>
<feature type="region of interest" description="Disordered" evidence="1">
    <location>
        <begin position="153"/>
        <end position="172"/>
    </location>
</feature>
<dbReference type="Pfam" id="PF03457">
    <property type="entry name" value="HA"/>
    <property type="match status" value="2"/>
</dbReference>
<dbReference type="PANTHER" id="PTHR33418:SF1">
    <property type="entry name" value="HELICASE-ASSOCIATED DOMAIN-CONTAINING PROTEIN"/>
    <property type="match status" value="1"/>
</dbReference>
<proteinExistence type="predicted"/>
<evidence type="ECO:0000313" key="3">
    <source>
        <dbReference type="EMBL" id="SEC65886.1"/>
    </source>
</evidence>
<dbReference type="Gene3D" id="6.10.140.530">
    <property type="match status" value="2"/>
</dbReference>
<dbReference type="OrthoDB" id="9776021at2"/>
<organism evidence="3 4">
    <name type="scientific">Tsukamurella tyrosinosolvens</name>
    <dbReference type="NCBI Taxonomy" id="57704"/>
    <lineage>
        <taxon>Bacteria</taxon>
        <taxon>Bacillati</taxon>
        <taxon>Actinomycetota</taxon>
        <taxon>Actinomycetes</taxon>
        <taxon>Mycobacteriales</taxon>
        <taxon>Tsukamurellaceae</taxon>
        <taxon>Tsukamurella</taxon>
    </lineage>
</organism>
<dbReference type="EMBL" id="FNSA01000003">
    <property type="protein sequence ID" value="SEC65886.1"/>
    <property type="molecule type" value="Genomic_DNA"/>
</dbReference>
<feature type="domain" description="Helicase-associated" evidence="2">
    <location>
        <begin position="17"/>
        <end position="76"/>
    </location>
</feature>
<keyword evidence="4" id="KW-1185">Reference proteome</keyword>